<feature type="transmembrane region" description="Helical" evidence="6">
    <location>
        <begin position="731"/>
        <end position="753"/>
    </location>
</feature>
<keyword evidence="3 8" id="KW-0418">Kinase</keyword>
<evidence type="ECO:0000259" key="7">
    <source>
        <dbReference type="PROSITE" id="PS50011"/>
    </source>
</evidence>
<dbReference type="PANTHER" id="PTHR43289">
    <property type="entry name" value="MITOGEN-ACTIVATED PROTEIN KINASE KINASE KINASE 20-RELATED"/>
    <property type="match status" value="1"/>
</dbReference>
<feature type="region of interest" description="Disordered" evidence="5">
    <location>
        <begin position="277"/>
        <end position="310"/>
    </location>
</feature>
<evidence type="ECO:0000256" key="6">
    <source>
        <dbReference type="SAM" id="Phobius"/>
    </source>
</evidence>
<sequence>MGDFDILYLLHLLREYPDAGEAIVNVVATSMYPSNEFSPSLPEHLIDAHLFDRGQVLVQLEKVHADLREAQWDSRRLIADSMDSLDPSHRQLLWEKLPFLAWCTDPSLHFQLSEPTPFAIGGLGLLWKAVEHPTGRTVLVKQIRPEMLGEPSSVQRFVDEGCVAARLEHPNIVPIYRVPTQKDGYPPYYVMRWIQGRTLGSEIMTLRSEKVTDEQWLDGVRTLTQHLVRVCDAVMYAHSQGILHRDLKPENIMIGDFGETHLLDWGLVKRLDTASSLTESTTPGSDQRSYHTVQGSRIGSPAWMSPEQASGVGDIDERTDIFGLGGTLFSILTGRPPNATDSKATIRQVIGTAINAPTPRPSAFEKRTPQGLEAICVAAMQKKRSDRYQQVDQLISDLNAWLDGDPISVYREPIARRLARYSTLHPTFSALVSGSFLTLFVTLLLLAIFIVSLGNTISRVTMSFVVSRRVSQSNMVRDRMNDFSKQVAFLMELDDIKEVFFEAKPGESHASDLSSIRRFVEAQPACRELNLVVNDAGKGFQSLWRFRRIGDHVAVSESLPLASRPDWVYEARSLRARADPQPILFHHRQTDEKTGARVANVKVLALVRTADRFIGYLVVDVDLSKLLNFDTRPFGTVGVTTLDGDVIFWQQPSPINPDAPDKLLKLMPNAFDDLRTTGEFDCQTLRLPNSSALWQWQVCGHLVDYTFSNEKGRLCIIDIIDWKLFSESSHFLNSAFISVAAVTASTILLSLLLSRLLKSLIA</sequence>
<evidence type="ECO:0000313" key="8">
    <source>
        <dbReference type="EMBL" id="QDU60138.1"/>
    </source>
</evidence>
<dbReference type="InterPro" id="IPR011009">
    <property type="entry name" value="Kinase-like_dom_sf"/>
</dbReference>
<keyword evidence="2" id="KW-0547">Nucleotide-binding</keyword>
<dbReference type="Pfam" id="PF00069">
    <property type="entry name" value="Pkinase"/>
    <property type="match status" value="1"/>
</dbReference>
<evidence type="ECO:0000256" key="1">
    <source>
        <dbReference type="ARBA" id="ARBA00022679"/>
    </source>
</evidence>
<feature type="transmembrane region" description="Helical" evidence="6">
    <location>
        <begin position="428"/>
        <end position="453"/>
    </location>
</feature>
<dbReference type="OrthoDB" id="6111975at2"/>
<dbReference type="PROSITE" id="PS00108">
    <property type="entry name" value="PROTEIN_KINASE_ST"/>
    <property type="match status" value="1"/>
</dbReference>
<dbReference type="SMART" id="SM00220">
    <property type="entry name" value="S_TKc"/>
    <property type="match status" value="1"/>
</dbReference>
<dbReference type="InterPro" id="IPR000719">
    <property type="entry name" value="Prot_kinase_dom"/>
</dbReference>
<keyword evidence="9" id="KW-1185">Reference proteome</keyword>
<keyword evidence="6" id="KW-0812">Transmembrane</keyword>
<gene>
    <name evidence="8" type="primary">pknD_6</name>
    <name evidence="8" type="ORF">Pan216_09750</name>
</gene>
<dbReference type="EMBL" id="CP036279">
    <property type="protein sequence ID" value="QDU60138.1"/>
    <property type="molecule type" value="Genomic_DNA"/>
</dbReference>
<evidence type="ECO:0000256" key="5">
    <source>
        <dbReference type="SAM" id="MobiDB-lite"/>
    </source>
</evidence>
<dbReference type="RefSeq" id="WP_145255509.1">
    <property type="nucleotide sequence ID" value="NZ_CP036279.1"/>
</dbReference>
<dbReference type="EC" id="2.7.11.1" evidence="8"/>
<accession>A0A518AZF3</accession>
<evidence type="ECO:0000256" key="2">
    <source>
        <dbReference type="ARBA" id="ARBA00022741"/>
    </source>
</evidence>
<evidence type="ECO:0000256" key="3">
    <source>
        <dbReference type="ARBA" id="ARBA00022777"/>
    </source>
</evidence>
<evidence type="ECO:0000313" key="9">
    <source>
        <dbReference type="Proteomes" id="UP000317093"/>
    </source>
</evidence>
<keyword evidence="4" id="KW-0067">ATP-binding</keyword>
<proteinExistence type="predicted"/>
<organism evidence="8 9">
    <name type="scientific">Kolteria novifilia</name>
    <dbReference type="NCBI Taxonomy" id="2527975"/>
    <lineage>
        <taxon>Bacteria</taxon>
        <taxon>Pseudomonadati</taxon>
        <taxon>Planctomycetota</taxon>
        <taxon>Planctomycetia</taxon>
        <taxon>Kolteriales</taxon>
        <taxon>Kolteriaceae</taxon>
        <taxon>Kolteria</taxon>
    </lineage>
</organism>
<protein>
    <submittedName>
        <fullName evidence="8">Serine/threonine-protein kinase PknD</fullName>
        <ecNumber evidence="8">2.7.11.1</ecNumber>
    </submittedName>
</protein>
<keyword evidence="6" id="KW-0472">Membrane</keyword>
<dbReference type="Proteomes" id="UP000317093">
    <property type="component" value="Chromosome"/>
</dbReference>
<dbReference type="GO" id="GO:0004674">
    <property type="term" value="F:protein serine/threonine kinase activity"/>
    <property type="evidence" value="ECO:0007669"/>
    <property type="project" value="UniProtKB-EC"/>
</dbReference>
<name>A0A518AZF3_9BACT</name>
<keyword evidence="1 8" id="KW-0808">Transferase</keyword>
<dbReference type="Gene3D" id="1.10.510.10">
    <property type="entry name" value="Transferase(Phosphotransferase) domain 1"/>
    <property type="match status" value="1"/>
</dbReference>
<dbReference type="PANTHER" id="PTHR43289:SF6">
    <property type="entry name" value="SERINE_THREONINE-PROTEIN KINASE NEKL-3"/>
    <property type="match status" value="1"/>
</dbReference>
<keyword evidence="6" id="KW-1133">Transmembrane helix</keyword>
<reference evidence="8 9" key="1">
    <citation type="submission" date="2019-02" db="EMBL/GenBank/DDBJ databases">
        <title>Deep-cultivation of Planctomycetes and their phenomic and genomic characterization uncovers novel biology.</title>
        <authorList>
            <person name="Wiegand S."/>
            <person name="Jogler M."/>
            <person name="Boedeker C."/>
            <person name="Pinto D."/>
            <person name="Vollmers J."/>
            <person name="Rivas-Marin E."/>
            <person name="Kohn T."/>
            <person name="Peeters S.H."/>
            <person name="Heuer A."/>
            <person name="Rast P."/>
            <person name="Oberbeckmann S."/>
            <person name="Bunk B."/>
            <person name="Jeske O."/>
            <person name="Meyerdierks A."/>
            <person name="Storesund J.E."/>
            <person name="Kallscheuer N."/>
            <person name="Luecker S."/>
            <person name="Lage O.M."/>
            <person name="Pohl T."/>
            <person name="Merkel B.J."/>
            <person name="Hornburger P."/>
            <person name="Mueller R.-W."/>
            <person name="Bruemmer F."/>
            <person name="Labrenz M."/>
            <person name="Spormann A.M."/>
            <person name="Op den Camp H."/>
            <person name="Overmann J."/>
            <person name="Amann R."/>
            <person name="Jetten M.S.M."/>
            <person name="Mascher T."/>
            <person name="Medema M.H."/>
            <person name="Devos D.P."/>
            <person name="Kaster A.-K."/>
            <person name="Ovreas L."/>
            <person name="Rohde M."/>
            <person name="Galperin M.Y."/>
            <person name="Jogler C."/>
        </authorList>
    </citation>
    <scope>NUCLEOTIDE SEQUENCE [LARGE SCALE GENOMIC DNA]</scope>
    <source>
        <strain evidence="8 9">Pan216</strain>
    </source>
</reference>
<feature type="domain" description="Protein kinase" evidence="7">
    <location>
        <begin position="112"/>
        <end position="402"/>
    </location>
</feature>
<dbReference type="KEGG" id="knv:Pan216_09750"/>
<dbReference type="InterPro" id="IPR008271">
    <property type="entry name" value="Ser/Thr_kinase_AS"/>
</dbReference>
<dbReference type="Gene3D" id="3.30.200.20">
    <property type="entry name" value="Phosphorylase Kinase, domain 1"/>
    <property type="match status" value="1"/>
</dbReference>
<evidence type="ECO:0000256" key="4">
    <source>
        <dbReference type="ARBA" id="ARBA00022840"/>
    </source>
</evidence>
<dbReference type="PROSITE" id="PS50011">
    <property type="entry name" value="PROTEIN_KINASE_DOM"/>
    <property type="match status" value="1"/>
</dbReference>
<dbReference type="AlphaFoldDB" id="A0A518AZF3"/>
<feature type="compositionally biased region" description="Polar residues" evidence="5">
    <location>
        <begin position="277"/>
        <end position="297"/>
    </location>
</feature>
<dbReference type="CDD" id="cd14014">
    <property type="entry name" value="STKc_PknB_like"/>
    <property type="match status" value="1"/>
</dbReference>
<dbReference type="GO" id="GO:0005524">
    <property type="term" value="F:ATP binding"/>
    <property type="evidence" value="ECO:0007669"/>
    <property type="project" value="UniProtKB-KW"/>
</dbReference>
<dbReference type="SUPFAM" id="SSF56112">
    <property type="entry name" value="Protein kinase-like (PK-like)"/>
    <property type="match status" value="1"/>
</dbReference>